<accession>A0AAW0D5Q4</accession>
<dbReference type="AlphaFoldDB" id="A0AAW0D5Q4"/>
<dbReference type="EMBL" id="JAYKXP010000018">
    <property type="protein sequence ID" value="KAK7047948.1"/>
    <property type="molecule type" value="Genomic_DNA"/>
</dbReference>
<comment type="caution">
    <text evidence="1">The sequence shown here is derived from an EMBL/GenBank/DDBJ whole genome shotgun (WGS) entry which is preliminary data.</text>
</comment>
<name>A0AAW0D5Q4_9AGAR</name>
<sequence length="103" mass="11803">MAEDPNTLPCVQTSVQHLGDLIITTTTRIERGTATSLALEEADVSPPFLNLPRYLARPVHEYREYHRSVPHPRTLQPRPGMQNHQGKYYVIFRGREVGIFYDA</sequence>
<organism evidence="1 2">
    <name type="scientific">Paramarasmius palmivorus</name>
    <dbReference type="NCBI Taxonomy" id="297713"/>
    <lineage>
        <taxon>Eukaryota</taxon>
        <taxon>Fungi</taxon>
        <taxon>Dikarya</taxon>
        <taxon>Basidiomycota</taxon>
        <taxon>Agaricomycotina</taxon>
        <taxon>Agaricomycetes</taxon>
        <taxon>Agaricomycetidae</taxon>
        <taxon>Agaricales</taxon>
        <taxon>Marasmiineae</taxon>
        <taxon>Marasmiaceae</taxon>
        <taxon>Paramarasmius</taxon>
    </lineage>
</organism>
<proteinExistence type="predicted"/>
<gene>
    <name evidence="1" type="ORF">VNI00_006276</name>
</gene>
<reference evidence="1 2" key="1">
    <citation type="submission" date="2024-01" db="EMBL/GenBank/DDBJ databases">
        <title>A draft genome for a cacao thread blight-causing isolate of Paramarasmius palmivorus.</title>
        <authorList>
            <person name="Baruah I.K."/>
            <person name="Bukari Y."/>
            <person name="Amoako-Attah I."/>
            <person name="Meinhardt L.W."/>
            <person name="Bailey B.A."/>
            <person name="Cohen S.P."/>
        </authorList>
    </citation>
    <scope>NUCLEOTIDE SEQUENCE [LARGE SCALE GENOMIC DNA]</scope>
    <source>
        <strain evidence="1 2">GH-12</strain>
    </source>
</reference>
<keyword evidence="2" id="KW-1185">Reference proteome</keyword>
<evidence type="ECO:0000313" key="2">
    <source>
        <dbReference type="Proteomes" id="UP001383192"/>
    </source>
</evidence>
<dbReference type="Proteomes" id="UP001383192">
    <property type="component" value="Unassembled WGS sequence"/>
</dbReference>
<evidence type="ECO:0000313" key="1">
    <source>
        <dbReference type="EMBL" id="KAK7047948.1"/>
    </source>
</evidence>
<protein>
    <submittedName>
        <fullName evidence="1">Uncharacterized protein</fullName>
    </submittedName>
</protein>